<evidence type="ECO:0000256" key="1">
    <source>
        <dbReference type="SAM" id="Phobius"/>
    </source>
</evidence>
<comment type="caution">
    <text evidence="2">The sequence shown here is derived from an EMBL/GenBank/DDBJ whole genome shotgun (WGS) entry which is preliminary data.</text>
</comment>
<keyword evidence="1" id="KW-0812">Transmembrane</keyword>
<feature type="transmembrane region" description="Helical" evidence="1">
    <location>
        <begin position="37"/>
        <end position="54"/>
    </location>
</feature>
<keyword evidence="1" id="KW-1133">Transmembrane helix</keyword>
<accession>A0A5A7N755</accession>
<name>A0A5A7N755_9PROT</name>
<protein>
    <submittedName>
        <fullName evidence="2">Uncharacterized protein</fullName>
    </submittedName>
</protein>
<evidence type="ECO:0000313" key="3">
    <source>
        <dbReference type="Proteomes" id="UP000324996"/>
    </source>
</evidence>
<proteinExistence type="predicted"/>
<keyword evidence="1" id="KW-0472">Membrane</keyword>
<keyword evidence="3" id="KW-1185">Reference proteome</keyword>
<gene>
    <name evidence="2" type="ORF">JCM17846_11570</name>
</gene>
<evidence type="ECO:0000313" key="2">
    <source>
        <dbReference type="EMBL" id="GER03475.1"/>
    </source>
</evidence>
<reference evidence="2 3" key="1">
    <citation type="submission" date="2019-09" db="EMBL/GenBank/DDBJ databases">
        <title>NBRP : Genome information of microbial organism related human and environment.</title>
        <authorList>
            <person name="Hattori M."/>
            <person name="Oshima K."/>
            <person name="Inaba H."/>
            <person name="Suda W."/>
            <person name="Sakamoto M."/>
            <person name="Iino T."/>
            <person name="Kitahara M."/>
            <person name="Oshida Y."/>
            <person name="Iida T."/>
            <person name="Kudo T."/>
            <person name="Itoh T."/>
            <person name="Ohkuma M."/>
        </authorList>
    </citation>
    <scope>NUCLEOTIDE SEQUENCE [LARGE SCALE GENOMIC DNA]</scope>
    <source>
        <strain evidence="2 3">Q-1</strain>
    </source>
</reference>
<dbReference type="AlphaFoldDB" id="A0A5A7N755"/>
<sequence length="89" mass="10387">MPPSCIIDPCTVRMRAKDGLDDRNFPLEGLIENSKDILLVVIVINILHLRYYAVKISHIFYKNLESDIRWQQRDFSKSERINPKSKLAS</sequence>
<dbReference type="EMBL" id="BKCN01000004">
    <property type="protein sequence ID" value="GER03475.1"/>
    <property type="molecule type" value="Genomic_DNA"/>
</dbReference>
<dbReference type="Proteomes" id="UP000324996">
    <property type="component" value="Unassembled WGS sequence"/>
</dbReference>
<organism evidence="2 3">
    <name type="scientific">Iodidimonas nitroreducens</name>
    <dbReference type="NCBI Taxonomy" id="1236968"/>
    <lineage>
        <taxon>Bacteria</taxon>
        <taxon>Pseudomonadati</taxon>
        <taxon>Pseudomonadota</taxon>
        <taxon>Alphaproteobacteria</taxon>
        <taxon>Iodidimonadales</taxon>
        <taxon>Iodidimonadaceae</taxon>
        <taxon>Iodidimonas</taxon>
    </lineage>
</organism>